<dbReference type="Gene3D" id="3.40.50.300">
    <property type="entry name" value="P-loop containing nucleotide triphosphate hydrolases"/>
    <property type="match status" value="1"/>
</dbReference>
<feature type="domain" description="UvrD-like helicase C-terminal" evidence="1">
    <location>
        <begin position="521"/>
        <end position="563"/>
    </location>
</feature>
<dbReference type="InterPro" id="IPR027417">
    <property type="entry name" value="P-loop_NTPase"/>
</dbReference>
<dbReference type="EMBL" id="CP049057">
    <property type="protein sequence ID" value="QIE58716.1"/>
    <property type="molecule type" value="Genomic_DNA"/>
</dbReference>
<protein>
    <submittedName>
        <fullName evidence="2">AAA family ATPase</fullName>
    </submittedName>
</protein>
<gene>
    <name evidence="2" type="ORF">G5B37_03805</name>
</gene>
<evidence type="ECO:0000313" key="3">
    <source>
        <dbReference type="Proteomes" id="UP000505306"/>
    </source>
</evidence>
<dbReference type="RefSeq" id="WP_164678747.1">
    <property type="nucleotide sequence ID" value="NZ_CP049057.1"/>
</dbReference>
<reference evidence="2 3" key="1">
    <citation type="submission" date="2020-02" db="EMBL/GenBank/DDBJ databases">
        <title>Complete genome sequence of Flavobacteriaceae bacterium.</title>
        <authorList>
            <person name="Kim S.-J."/>
            <person name="Kim Y.-S."/>
            <person name="Kim K.-H."/>
        </authorList>
    </citation>
    <scope>NUCLEOTIDE SEQUENCE [LARGE SCALE GENOMIC DNA]</scope>
    <source>
        <strain evidence="2 3">RR4-40</strain>
    </source>
</reference>
<dbReference type="SUPFAM" id="SSF52540">
    <property type="entry name" value="P-loop containing nucleoside triphosphate hydrolases"/>
    <property type="match status" value="1"/>
</dbReference>
<keyword evidence="3" id="KW-1185">Reference proteome</keyword>
<dbReference type="Pfam" id="PF13538">
    <property type="entry name" value="UvrD_C_2"/>
    <property type="match status" value="1"/>
</dbReference>
<sequence>MSSYFYLNAEKNALNINFIEALNKYSDENQSLIYVLDKPLTDQKYSYNYSKALIVLSPKNKIAILNFGERKDYENFENFVEDVIEDVGYISDKYLYKDIIGRTRNWRSSLLEIFNVTEEIEDLETFLTGLKLSTDVDRKKLELLISLFIGSINDIDRVKEEVPVTALDKVKQKIQLFDGDQTRFVYENPNKKKIRIQGLSGTGKTELLLHKLKDLYINDIDSRIFFTCHSRVLADSLRKRIPNFFNFMKVEQQIEWNERLWCTNSWGSNSFPNSGAYRYICAFYKIPFYSWSYQMSFSKACKMAIEDIKAKYSDKELKFALTYMFIDESQDFDENFFNLCELVTEKNIYIAGDIFQSIFDENISSTIEPDFLLGKCYRTDPKTLMFAHGLGMGLFEETKLRWLEEKEWKDCGYNVKIQDSKFHLSREPLRRFEDLEVDFESIRIVEISKSFSDTTINILNEIIDENKTIQPDDIGIILLDTHQDTYELADILEVKIQKKFGWEVNKAYETKERIPDTLFMSNRNNVKGLEFPFILCITSRIKDSPSYRNSLYTMLTRSFIKSFFLTQPGNKSGLTDAMKDGLKQIVSTQEMIIQEPTKEEKQKIQTRFKYSLKKMSHFDLMMSIFKELKIDKKYQDNLLQAAQKMNLLESDYETLKEFVQDNMKFLPKFIL</sequence>
<evidence type="ECO:0000313" key="2">
    <source>
        <dbReference type="EMBL" id="QIE58716.1"/>
    </source>
</evidence>
<dbReference type="InterPro" id="IPR027785">
    <property type="entry name" value="UvrD-like_helicase_C"/>
</dbReference>
<accession>A0A6G6GJE9</accession>
<name>A0A6G6GJE9_9FLAO</name>
<dbReference type="AlphaFoldDB" id="A0A6G6GJE9"/>
<dbReference type="KEGG" id="mgel:G5B37_03805"/>
<dbReference type="Proteomes" id="UP000505306">
    <property type="component" value="Chromosome"/>
</dbReference>
<evidence type="ECO:0000259" key="1">
    <source>
        <dbReference type="Pfam" id="PF13538"/>
    </source>
</evidence>
<proteinExistence type="predicted"/>
<organism evidence="2 3">
    <name type="scientific">Rasiella rasia</name>
    <dbReference type="NCBI Taxonomy" id="2744027"/>
    <lineage>
        <taxon>Bacteria</taxon>
        <taxon>Pseudomonadati</taxon>
        <taxon>Bacteroidota</taxon>
        <taxon>Flavobacteriia</taxon>
        <taxon>Flavobacteriales</taxon>
        <taxon>Flavobacteriaceae</taxon>
        <taxon>Rasiella</taxon>
    </lineage>
</organism>